<sequence length="158" mass="17989">MEGNSLEQKRTQLLCPLERKTGLTDLTQLTRDCGETDNVLFLKSQEKVEAINAESPKSKSFSPTFITRYRRMNKPKRRSYRYQEKRGGSASQIVGKKRSYRSRYSEQNTCLKKEENTHQESSGEDKFDHLEASPAMLCAKNNSNCSTSTDHSLDGAIV</sequence>
<evidence type="ECO:0000313" key="2">
    <source>
        <dbReference type="EMBL" id="CAK8692603.1"/>
    </source>
</evidence>
<feature type="compositionally biased region" description="Basic and acidic residues" evidence="1">
    <location>
        <begin position="111"/>
        <end position="125"/>
    </location>
</feature>
<dbReference type="Proteomes" id="UP001642483">
    <property type="component" value="Unassembled WGS sequence"/>
</dbReference>
<evidence type="ECO:0000313" key="3">
    <source>
        <dbReference type="Proteomes" id="UP001642483"/>
    </source>
</evidence>
<proteinExistence type="predicted"/>
<comment type="caution">
    <text evidence="2">The sequence shown here is derived from an EMBL/GenBank/DDBJ whole genome shotgun (WGS) entry which is preliminary data.</text>
</comment>
<accession>A0ABP0GLI0</accession>
<organism evidence="2 3">
    <name type="scientific">Clavelina lepadiformis</name>
    <name type="common">Light-bulb sea squirt</name>
    <name type="synonym">Ascidia lepadiformis</name>
    <dbReference type="NCBI Taxonomy" id="159417"/>
    <lineage>
        <taxon>Eukaryota</taxon>
        <taxon>Metazoa</taxon>
        <taxon>Chordata</taxon>
        <taxon>Tunicata</taxon>
        <taxon>Ascidiacea</taxon>
        <taxon>Aplousobranchia</taxon>
        <taxon>Clavelinidae</taxon>
        <taxon>Clavelina</taxon>
    </lineage>
</organism>
<reference evidence="2 3" key="1">
    <citation type="submission" date="2024-02" db="EMBL/GenBank/DDBJ databases">
        <authorList>
            <person name="Daric V."/>
            <person name="Darras S."/>
        </authorList>
    </citation>
    <scope>NUCLEOTIDE SEQUENCE [LARGE SCALE GENOMIC DNA]</scope>
</reference>
<feature type="region of interest" description="Disordered" evidence="1">
    <location>
        <begin position="73"/>
        <end position="125"/>
    </location>
</feature>
<dbReference type="EMBL" id="CAWYQH010000130">
    <property type="protein sequence ID" value="CAK8692603.1"/>
    <property type="molecule type" value="Genomic_DNA"/>
</dbReference>
<evidence type="ECO:0000256" key="1">
    <source>
        <dbReference type="SAM" id="MobiDB-lite"/>
    </source>
</evidence>
<keyword evidence="3" id="KW-1185">Reference proteome</keyword>
<protein>
    <submittedName>
        <fullName evidence="2">Uncharacterized protein</fullName>
    </submittedName>
</protein>
<gene>
    <name evidence="2" type="ORF">CVLEPA_LOCUS25855</name>
</gene>
<name>A0ABP0GLI0_CLALP</name>